<dbReference type="AlphaFoldDB" id="A0A368JH84"/>
<keyword evidence="2" id="KW-1185">Reference proteome</keyword>
<organism evidence="1 2">
    <name type="scientific">Larkinella punicea</name>
    <dbReference type="NCBI Taxonomy" id="2315727"/>
    <lineage>
        <taxon>Bacteria</taxon>
        <taxon>Pseudomonadati</taxon>
        <taxon>Bacteroidota</taxon>
        <taxon>Cytophagia</taxon>
        <taxon>Cytophagales</taxon>
        <taxon>Spirosomataceae</taxon>
        <taxon>Larkinella</taxon>
    </lineage>
</organism>
<comment type="caution">
    <text evidence="1">The sequence shown here is derived from an EMBL/GenBank/DDBJ whole genome shotgun (WGS) entry which is preliminary data.</text>
</comment>
<dbReference type="RefSeq" id="WP_114408515.1">
    <property type="nucleotide sequence ID" value="NZ_QOWE01000022.1"/>
</dbReference>
<evidence type="ECO:0000313" key="2">
    <source>
        <dbReference type="Proteomes" id="UP000253383"/>
    </source>
</evidence>
<reference evidence="1 2" key="1">
    <citation type="submission" date="2018-07" db="EMBL/GenBank/DDBJ databases">
        <title>Genome analysis of Larkinella rosea.</title>
        <authorList>
            <person name="Zhou Z."/>
            <person name="Wang G."/>
        </authorList>
    </citation>
    <scope>NUCLEOTIDE SEQUENCE [LARGE SCALE GENOMIC DNA]</scope>
    <source>
        <strain evidence="2">zzj9</strain>
    </source>
</reference>
<gene>
    <name evidence="1" type="ORF">DUE52_23510</name>
</gene>
<protein>
    <submittedName>
        <fullName evidence="1">Uncharacterized protein</fullName>
    </submittedName>
</protein>
<dbReference type="EMBL" id="QOWE01000022">
    <property type="protein sequence ID" value="RCR67028.1"/>
    <property type="molecule type" value="Genomic_DNA"/>
</dbReference>
<dbReference type="OrthoDB" id="963666at2"/>
<dbReference type="Proteomes" id="UP000253383">
    <property type="component" value="Unassembled WGS sequence"/>
</dbReference>
<name>A0A368JH84_9BACT</name>
<evidence type="ECO:0000313" key="1">
    <source>
        <dbReference type="EMBL" id="RCR67028.1"/>
    </source>
</evidence>
<sequence>MSKPLDAQWADDARLTFDRLPIDAQAALIKQFPTLAAKYAELWAKRPAGIPAVGSVSHMQLPDWNIWLRMDIDYVEDEMGAVLFINELTELTAKELEQSVAAARQMPGRINPPNL</sequence>
<proteinExistence type="predicted"/>
<accession>A0A368JH84</accession>